<dbReference type="InterPro" id="IPR013825">
    <property type="entry name" value="Topo_IA_cen_sub2"/>
</dbReference>
<dbReference type="InterPro" id="IPR003602">
    <property type="entry name" value="Topo_IA_DNA-bd_dom"/>
</dbReference>
<dbReference type="GO" id="GO:0003917">
    <property type="term" value="F:DNA topoisomerase type I (single strand cut, ATP-independent) activity"/>
    <property type="evidence" value="ECO:0007669"/>
    <property type="project" value="UniProtKB-EC"/>
</dbReference>
<accession>A0A015XHC0</accession>
<dbReference type="GO" id="GO:0003677">
    <property type="term" value="F:DNA binding"/>
    <property type="evidence" value="ECO:0007669"/>
    <property type="project" value="UniProtKB-KW"/>
</dbReference>
<dbReference type="InterPro" id="IPR023405">
    <property type="entry name" value="Topo_IA_core_domain"/>
</dbReference>
<dbReference type="InterPro" id="IPR003601">
    <property type="entry name" value="Topo_IA_2"/>
</dbReference>
<dbReference type="SMART" id="SM00436">
    <property type="entry name" value="TOP1Bc"/>
    <property type="match status" value="1"/>
</dbReference>
<keyword evidence="4" id="KW-0799">Topoisomerase</keyword>
<comment type="catalytic activity">
    <reaction evidence="1">
        <text>ATP-independent breakage of single-stranded DNA, followed by passage and rejoining.</text>
        <dbReference type="EC" id="5.6.2.1"/>
    </reaction>
</comment>
<name>A0A015XHC0_BACFG</name>
<evidence type="ECO:0000256" key="8">
    <source>
        <dbReference type="ARBA" id="ARBA00031985"/>
    </source>
</evidence>
<dbReference type="SUPFAM" id="SSF56712">
    <property type="entry name" value="Prokaryotic type I DNA topoisomerase"/>
    <property type="match status" value="1"/>
</dbReference>
<evidence type="ECO:0000313" key="13">
    <source>
        <dbReference type="Proteomes" id="UP000022082"/>
    </source>
</evidence>
<evidence type="ECO:0000256" key="4">
    <source>
        <dbReference type="ARBA" id="ARBA00023029"/>
    </source>
</evidence>
<dbReference type="SMART" id="SM00437">
    <property type="entry name" value="TOP1Ac"/>
    <property type="match status" value="1"/>
</dbReference>
<dbReference type="PROSITE" id="PS52039">
    <property type="entry name" value="TOPO_IA_2"/>
    <property type="match status" value="1"/>
</dbReference>
<dbReference type="GO" id="GO:0006310">
    <property type="term" value="P:DNA recombination"/>
    <property type="evidence" value="ECO:0007669"/>
    <property type="project" value="TreeGrafter"/>
</dbReference>
<dbReference type="CDD" id="cd00186">
    <property type="entry name" value="TOP1Ac"/>
    <property type="match status" value="1"/>
</dbReference>
<evidence type="ECO:0000256" key="7">
    <source>
        <dbReference type="ARBA" id="ARBA00030003"/>
    </source>
</evidence>
<gene>
    <name evidence="12" type="ORF">M136_5245</name>
</gene>
<dbReference type="PATRIC" id="fig|1339327.3.peg.474"/>
<evidence type="ECO:0000259" key="11">
    <source>
        <dbReference type="PROSITE" id="PS52039"/>
    </source>
</evidence>
<dbReference type="SMART" id="SM00493">
    <property type="entry name" value="TOPRIM"/>
    <property type="match status" value="1"/>
</dbReference>
<keyword evidence="5" id="KW-0238">DNA-binding</keyword>
<evidence type="ECO:0000256" key="6">
    <source>
        <dbReference type="ARBA" id="ARBA00023235"/>
    </source>
</evidence>
<dbReference type="GeneID" id="5302489"/>
<dbReference type="Gene3D" id="1.10.290.10">
    <property type="entry name" value="Topoisomerase I, domain 4"/>
    <property type="match status" value="1"/>
</dbReference>
<dbReference type="Pfam" id="PF01751">
    <property type="entry name" value="Toprim"/>
    <property type="match status" value="1"/>
</dbReference>
<evidence type="ECO:0000256" key="5">
    <source>
        <dbReference type="ARBA" id="ARBA00023125"/>
    </source>
</evidence>
<dbReference type="AlphaFoldDB" id="A0A015XHC0"/>
<dbReference type="PANTHER" id="PTHR11390">
    <property type="entry name" value="PROKARYOTIC DNA TOPOISOMERASE"/>
    <property type="match status" value="1"/>
</dbReference>
<dbReference type="InterPro" id="IPR013826">
    <property type="entry name" value="Topo_IA_cen_sub3"/>
</dbReference>
<dbReference type="CDD" id="cd03362">
    <property type="entry name" value="TOPRIM_TopoIA_TopoIII"/>
    <property type="match status" value="1"/>
</dbReference>
<dbReference type="Gene3D" id="2.70.20.10">
    <property type="entry name" value="Topoisomerase I, domain 3"/>
    <property type="match status" value="1"/>
</dbReference>
<dbReference type="EC" id="5.6.2.1" evidence="3"/>
<dbReference type="InterPro" id="IPR034144">
    <property type="entry name" value="TOPRIM_TopoIII"/>
</dbReference>
<comment type="similarity">
    <text evidence="2">Belongs to the type IA topoisomerase family.</text>
</comment>
<dbReference type="EMBL" id="JGDJ01000101">
    <property type="protein sequence ID" value="EXZ31028.1"/>
    <property type="molecule type" value="Genomic_DNA"/>
</dbReference>
<dbReference type="Pfam" id="PF01131">
    <property type="entry name" value="Topoisom_bac"/>
    <property type="match status" value="1"/>
</dbReference>
<evidence type="ECO:0000256" key="3">
    <source>
        <dbReference type="ARBA" id="ARBA00012891"/>
    </source>
</evidence>
<dbReference type="GO" id="GO:0006265">
    <property type="term" value="P:DNA topological change"/>
    <property type="evidence" value="ECO:0007669"/>
    <property type="project" value="InterPro"/>
</dbReference>
<reference evidence="12 13" key="1">
    <citation type="submission" date="2014-02" db="EMBL/GenBank/DDBJ databases">
        <authorList>
            <person name="Sears C."/>
            <person name="Carroll K."/>
            <person name="Sack B.R."/>
            <person name="Qadri F."/>
            <person name="Myers L.L."/>
            <person name="Chung G.-T."/>
            <person name="Escheverria P."/>
            <person name="Fraser C.M."/>
            <person name="Sadzewicz L."/>
            <person name="Shefchek K.A."/>
            <person name="Tallon L."/>
            <person name="Das S.P."/>
            <person name="Daugherty S."/>
            <person name="Mongodin E.F."/>
        </authorList>
    </citation>
    <scope>NUCLEOTIDE SEQUENCE [LARGE SCALE GENOMIC DNA]</scope>
    <source>
        <strain evidence="12 13">S36L11</strain>
    </source>
</reference>
<evidence type="ECO:0000256" key="10">
    <source>
        <dbReference type="ARBA" id="ARBA00032877"/>
    </source>
</evidence>
<dbReference type="PRINTS" id="PR00417">
    <property type="entry name" value="PRTPISMRASEI"/>
</dbReference>
<organism evidence="12 13">
    <name type="scientific">Bacteroides fragilis str. S36L11</name>
    <dbReference type="NCBI Taxonomy" id="1339327"/>
    <lineage>
        <taxon>Bacteria</taxon>
        <taxon>Pseudomonadati</taxon>
        <taxon>Bacteroidota</taxon>
        <taxon>Bacteroidia</taxon>
        <taxon>Bacteroidales</taxon>
        <taxon>Bacteroidaceae</taxon>
        <taxon>Bacteroides</taxon>
    </lineage>
</organism>
<dbReference type="Gene3D" id="1.10.460.10">
    <property type="entry name" value="Topoisomerase I, domain 2"/>
    <property type="match status" value="1"/>
</dbReference>
<dbReference type="InterPro" id="IPR013497">
    <property type="entry name" value="Topo_IA_cen"/>
</dbReference>
<dbReference type="GO" id="GO:0006281">
    <property type="term" value="P:DNA repair"/>
    <property type="evidence" value="ECO:0007669"/>
    <property type="project" value="TreeGrafter"/>
</dbReference>
<dbReference type="InterPro" id="IPR023406">
    <property type="entry name" value="Topo_IA_AS"/>
</dbReference>
<dbReference type="InterPro" id="IPR013824">
    <property type="entry name" value="Topo_IA_cen_sub1"/>
</dbReference>
<evidence type="ECO:0000256" key="2">
    <source>
        <dbReference type="ARBA" id="ARBA00009446"/>
    </source>
</evidence>
<sequence>MIAIVTDRPNVGREIARVLGAGRKENGYMTGNGYMVTWTYGNMLSLAMPKDSGTARVEREDLPLLPPSVLTVRHVKTDTGWNPDINAVLQLKVIAKVLNACDTIIAATDASREGEMLFRHLYGFLGCKQPCLRLWISSLTDEAITEGMANLLPCDRFDNLFLAADSRNRADWLLGVNSSHAICKAVGFGNNSLGRVQTPVLAEICRRYRERENHMPADSWPVFISLCKNDRILKMRHVDDLVARREALALYEDCKAAKNARITAVRKRTEEIGAPALYNLAELQKDANRYHGLTAIQVQEIAQSLYEKRLISYPRTSSRLLPGDVYDTLPPVMEKMLSRKEFRQYAGMVDLAAPQDSIGAQDTMEHHAIIITGIQPGKLGREEMQVYTLIVGRVLETFMPPCKVEYTTVDAVCAARKFRIRTYRILEKGWLGIFEREHIVAKGCMPCPMLPEFFQEEILPVAGCSLIHKKSLPVSPYTDEELVDYMDKAGLGTVSTRTNILRTLLERKYIRYSGKYVVPTPKGLFLYETVRGMKVADASLTSGWETELARIERGELSQEEFLDGVLETVNEVTGEIFRNHPVEKRPQGTI</sequence>
<dbReference type="RefSeq" id="WP_005636823.1">
    <property type="nucleotide sequence ID" value="NZ_JGDJ01000101.1"/>
</dbReference>
<protein>
    <recommendedName>
        <fullName evidence="3">DNA topoisomerase</fullName>
        <ecNumber evidence="3">5.6.2.1</ecNumber>
    </recommendedName>
    <alternativeName>
        <fullName evidence="10">Omega-protein</fullName>
    </alternativeName>
    <alternativeName>
        <fullName evidence="9">Relaxing enzyme</fullName>
    </alternativeName>
    <alternativeName>
        <fullName evidence="7">Swivelase</fullName>
    </alternativeName>
    <alternativeName>
        <fullName evidence="8">Untwisting enzyme</fullName>
    </alternativeName>
</protein>
<evidence type="ECO:0000313" key="12">
    <source>
        <dbReference type="EMBL" id="EXZ31028.1"/>
    </source>
</evidence>
<keyword evidence="6 12" id="KW-0413">Isomerase</keyword>
<feature type="domain" description="Topo IA-type catalytic" evidence="11">
    <location>
        <begin position="157"/>
        <end position="573"/>
    </location>
</feature>
<proteinExistence type="inferred from homology"/>
<dbReference type="InterPro" id="IPR000380">
    <property type="entry name" value="Topo_IA"/>
</dbReference>
<dbReference type="Proteomes" id="UP000022082">
    <property type="component" value="Unassembled WGS sequence"/>
</dbReference>
<dbReference type="GO" id="GO:0043597">
    <property type="term" value="C:cytoplasmic replication fork"/>
    <property type="evidence" value="ECO:0007669"/>
    <property type="project" value="TreeGrafter"/>
</dbReference>
<dbReference type="PROSITE" id="PS00396">
    <property type="entry name" value="TOPO_IA_1"/>
    <property type="match status" value="1"/>
</dbReference>
<dbReference type="Gene3D" id="3.40.50.140">
    <property type="match status" value="1"/>
</dbReference>
<evidence type="ECO:0000256" key="1">
    <source>
        <dbReference type="ARBA" id="ARBA00000213"/>
    </source>
</evidence>
<dbReference type="PANTHER" id="PTHR11390:SF21">
    <property type="entry name" value="DNA TOPOISOMERASE 3-ALPHA"/>
    <property type="match status" value="1"/>
</dbReference>
<comment type="caution">
    <text evidence="12">The sequence shown here is derived from an EMBL/GenBank/DDBJ whole genome shotgun (WGS) entry which is preliminary data.</text>
</comment>
<dbReference type="InterPro" id="IPR006171">
    <property type="entry name" value="TOPRIM_dom"/>
</dbReference>
<evidence type="ECO:0000256" key="9">
    <source>
        <dbReference type="ARBA" id="ARBA00032235"/>
    </source>
</evidence>